<feature type="transmembrane region" description="Helical" evidence="7">
    <location>
        <begin position="348"/>
        <end position="368"/>
    </location>
</feature>
<dbReference type="InterPro" id="IPR001958">
    <property type="entry name" value="Tet-R_TetA/multi-R_MdtG-like"/>
</dbReference>
<evidence type="ECO:0000256" key="3">
    <source>
        <dbReference type="ARBA" id="ARBA00022475"/>
    </source>
</evidence>
<accession>A0A1H3Q8R2</accession>
<dbReference type="Pfam" id="PF07690">
    <property type="entry name" value="MFS_1"/>
    <property type="match status" value="1"/>
</dbReference>
<dbReference type="PRINTS" id="PR01035">
    <property type="entry name" value="TCRTETA"/>
</dbReference>
<evidence type="ECO:0000313" key="9">
    <source>
        <dbReference type="EMBL" id="SDZ09786.1"/>
    </source>
</evidence>
<dbReference type="PANTHER" id="PTHR42718:SF46">
    <property type="entry name" value="BLR6921 PROTEIN"/>
    <property type="match status" value="1"/>
</dbReference>
<sequence>MNARVALYIGGLLGPFGGGVVSAMLPELSSGFGVSQGIAATSLTVYLLPFAIVMLVSGSLGERWGMSRSIRVAYAGYAVVALLAAVAPWFWLFQASRALQGIANAFTTPLLLAKLAAVTPKERLGRALGTYGAMQAIGQTSAPLVGGLAAEGAWQWAFVGLAAVAAALAISPLPPDSRDGAAQRPASLRDAWRKSVLLTGGVAFVSWACLAGLPFLVSFRLDDAFALSPSARGLVLTAYGVAGAVGARLTGGAVDRFGQRAIVCVGLLFAALAVGAVGLVSWLPAVAVAWAVSGVCGQLILVGIHATVLTGGASGRGGIISVVTALRFLGMSASPAAFTGLYRYDAALGFLLPAALLVLTIPVVAVWWPRKAPG</sequence>
<organism evidence="9 10">
    <name type="scientific">Saccharopolyspora shandongensis</name>
    <dbReference type="NCBI Taxonomy" id="418495"/>
    <lineage>
        <taxon>Bacteria</taxon>
        <taxon>Bacillati</taxon>
        <taxon>Actinomycetota</taxon>
        <taxon>Actinomycetes</taxon>
        <taxon>Pseudonocardiales</taxon>
        <taxon>Pseudonocardiaceae</taxon>
        <taxon>Saccharopolyspora</taxon>
    </lineage>
</organism>
<feature type="transmembrane region" description="Helical" evidence="7">
    <location>
        <begin position="261"/>
        <end position="282"/>
    </location>
</feature>
<dbReference type="GO" id="GO:0005886">
    <property type="term" value="C:plasma membrane"/>
    <property type="evidence" value="ECO:0007669"/>
    <property type="project" value="UniProtKB-SubCell"/>
</dbReference>
<evidence type="ECO:0000256" key="1">
    <source>
        <dbReference type="ARBA" id="ARBA00004651"/>
    </source>
</evidence>
<evidence type="ECO:0000256" key="4">
    <source>
        <dbReference type="ARBA" id="ARBA00022692"/>
    </source>
</evidence>
<feature type="transmembrane region" description="Helical" evidence="7">
    <location>
        <begin position="156"/>
        <end position="175"/>
    </location>
</feature>
<evidence type="ECO:0000256" key="6">
    <source>
        <dbReference type="ARBA" id="ARBA00023136"/>
    </source>
</evidence>
<dbReference type="EMBL" id="FNOK01000046">
    <property type="protein sequence ID" value="SDZ09786.1"/>
    <property type="molecule type" value="Genomic_DNA"/>
</dbReference>
<feature type="transmembrane region" description="Helical" evidence="7">
    <location>
        <begin position="196"/>
        <end position="219"/>
    </location>
</feature>
<feature type="domain" description="Major facilitator superfamily (MFS) profile" evidence="8">
    <location>
        <begin position="3"/>
        <end position="372"/>
    </location>
</feature>
<dbReference type="OrthoDB" id="5241931at2"/>
<dbReference type="SUPFAM" id="SSF103473">
    <property type="entry name" value="MFS general substrate transporter"/>
    <property type="match status" value="1"/>
</dbReference>
<keyword evidence="10" id="KW-1185">Reference proteome</keyword>
<dbReference type="InterPro" id="IPR020846">
    <property type="entry name" value="MFS_dom"/>
</dbReference>
<name>A0A1H3Q8R2_9PSEU</name>
<dbReference type="GO" id="GO:0022857">
    <property type="term" value="F:transmembrane transporter activity"/>
    <property type="evidence" value="ECO:0007669"/>
    <property type="project" value="InterPro"/>
</dbReference>
<dbReference type="RefSeq" id="WP_093274189.1">
    <property type="nucleotide sequence ID" value="NZ_FNOK01000046.1"/>
</dbReference>
<feature type="transmembrane region" description="Helical" evidence="7">
    <location>
        <begin position="37"/>
        <end position="60"/>
    </location>
</feature>
<proteinExistence type="predicted"/>
<keyword evidence="3" id="KW-1003">Cell membrane</keyword>
<comment type="subcellular location">
    <subcellularLocation>
        <location evidence="1">Cell membrane</location>
        <topology evidence="1">Multi-pass membrane protein</topology>
    </subcellularLocation>
</comment>
<evidence type="ECO:0000256" key="7">
    <source>
        <dbReference type="SAM" id="Phobius"/>
    </source>
</evidence>
<evidence type="ECO:0000256" key="5">
    <source>
        <dbReference type="ARBA" id="ARBA00022989"/>
    </source>
</evidence>
<evidence type="ECO:0000313" key="10">
    <source>
        <dbReference type="Proteomes" id="UP000199529"/>
    </source>
</evidence>
<feature type="transmembrane region" description="Helical" evidence="7">
    <location>
        <begin position="72"/>
        <end position="92"/>
    </location>
</feature>
<protein>
    <submittedName>
        <fullName evidence="9">Predicted arabinose efflux permease, MFS family</fullName>
    </submittedName>
</protein>
<dbReference type="AlphaFoldDB" id="A0A1H3Q8R2"/>
<keyword evidence="5 7" id="KW-1133">Transmembrane helix</keyword>
<feature type="transmembrane region" description="Helical" evidence="7">
    <location>
        <begin position="231"/>
        <end position="249"/>
    </location>
</feature>
<evidence type="ECO:0000256" key="2">
    <source>
        <dbReference type="ARBA" id="ARBA00022448"/>
    </source>
</evidence>
<evidence type="ECO:0000259" key="8">
    <source>
        <dbReference type="PROSITE" id="PS50850"/>
    </source>
</evidence>
<reference evidence="10" key="1">
    <citation type="submission" date="2016-10" db="EMBL/GenBank/DDBJ databases">
        <authorList>
            <person name="Varghese N."/>
            <person name="Submissions S."/>
        </authorList>
    </citation>
    <scope>NUCLEOTIDE SEQUENCE [LARGE SCALE GENOMIC DNA]</scope>
    <source>
        <strain evidence="10">CGMCC 4.3530</strain>
    </source>
</reference>
<keyword evidence="4 7" id="KW-0812">Transmembrane</keyword>
<dbReference type="STRING" id="418495.SAMN05216215_104647"/>
<dbReference type="InterPro" id="IPR011701">
    <property type="entry name" value="MFS"/>
</dbReference>
<dbReference type="PROSITE" id="PS50850">
    <property type="entry name" value="MFS"/>
    <property type="match status" value="1"/>
</dbReference>
<gene>
    <name evidence="9" type="ORF">SAMN05216215_104647</name>
</gene>
<feature type="transmembrane region" description="Helical" evidence="7">
    <location>
        <begin position="320"/>
        <end position="342"/>
    </location>
</feature>
<dbReference type="Gene3D" id="1.20.1250.20">
    <property type="entry name" value="MFS general substrate transporter like domains"/>
    <property type="match status" value="2"/>
</dbReference>
<feature type="transmembrane region" description="Helical" evidence="7">
    <location>
        <begin position="5"/>
        <end position="25"/>
    </location>
</feature>
<keyword evidence="2" id="KW-0813">Transport</keyword>
<dbReference type="InterPro" id="IPR036259">
    <property type="entry name" value="MFS_trans_sf"/>
</dbReference>
<dbReference type="Proteomes" id="UP000199529">
    <property type="component" value="Unassembled WGS sequence"/>
</dbReference>
<keyword evidence="6 7" id="KW-0472">Membrane</keyword>
<dbReference type="PANTHER" id="PTHR42718">
    <property type="entry name" value="MAJOR FACILITATOR SUPERFAMILY MULTIDRUG TRANSPORTER MFSC"/>
    <property type="match status" value="1"/>
</dbReference>
<feature type="transmembrane region" description="Helical" evidence="7">
    <location>
        <begin position="288"/>
        <end position="308"/>
    </location>
</feature>